<dbReference type="Pfam" id="PF09937">
    <property type="entry name" value="DUF2169"/>
    <property type="match status" value="1"/>
</dbReference>
<comment type="caution">
    <text evidence="2">The sequence shown here is derived from an EMBL/GenBank/DDBJ whole genome shotgun (WGS) entry which is preliminary data.</text>
</comment>
<dbReference type="EMBL" id="JAIRAU010000005">
    <property type="protein sequence ID" value="MBZ5709309.1"/>
    <property type="molecule type" value="Genomic_DNA"/>
</dbReference>
<gene>
    <name evidence="2" type="ORF">K7C98_08545</name>
</gene>
<protein>
    <submittedName>
        <fullName evidence="2">DUF2169 domain-containing protein</fullName>
    </submittedName>
</protein>
<accession>A0ABS7TM52</accession>
<evidence type="ECO:0000313" key="3">
    <source>
        <dbReference type="Proteomes" id="UP001139031"/>
    </source>
</evidence>
<evidence type="ECO:0000259" key="1">
    <source>
        <dbReference type="Pfam" id="PF09937"/>
    </source>
</evidence>
<feature type="domain" description="DUF2169" evidence="1">
    <location>
        <begin position="23"/>
        <end position="314"/>
    </location>
</feature>
<keyword evidence="3" id="KW-1185">Reference proteome</keyword>
<proteinExistence type="predicted"/>
<dbReference type="Proteomes" id="UP001139031">
    <property type="component" value="Unassembled WGS sequence"/>
</dbReference>
<evidence type="ECO:0000313" key="2">
    <source>
        <dbReference type="EMBL" id="MBZ5709309.1"/>
    </source>
</evidence>
<dbReference type="InterPro" id="IPR018683">
    <property type="entry name" value="DUF2169"/>
</dbReference>
<organism evidence="2 3">
    <name type="scientific">Nannocystis pusilla</name>
    <dbReference type="NCBI Taxonomy" id="889268"/>
    <lineage>
        <taxon>Bacteria</taxon>
        <taxon>Pseudomonadati</taxon>
        <taxon>Myxococcota</taxon>
        <taxon>Polyangia</taxon>
        <taxon>Nannocystales</taxon>
        <taxon>Nannocystaceae</taxon>
        <taxon>Nannocystis</taxon>
    </lineage>
</organism>
<sequence>MQIASNTTGMLAGLCVAADRDARDRCVVVVKGTFFTDDRGELTLAEEQRPIVAADEHHGDPATTSVRHECDFALEKPLTDVIVVGMAVVPGRRPVKKLPVRLEVHDRVKDLMIHGDRRWTNAMGIRANDAIPFTEMPITFDRAFGGMDDSDGPERVVVETRNPVGLGFHPRRRARDIEGRPVPNIELLSRPVSSPRDRQGPAGLGCVGRAWEPRVALAGTYDARWRDERAPFLPEDFDSRYFQCAPIEQQFPHFRGGEKIRCIHMAEREAVHYVIPSLHVPVEFRFDDDSVVRSGVLDTVTLEPHLELATLVWRASVPLRKKLTALREILVGERPGREAASLVGYRDGKPVFAGLSATLDWLRRGGKP</sequence>
<reference evidence="2" key="1">
    <citation type="submission" date="2021-08" db="EMBL/GenBank/DDBJ databases">
        <authorList>
            <person name="Stevens D.C."/>
        </authorList>
    </citation>
    <scope>NUCLEOTIDE SEQUENCE</scope>
    <source>
        <strain evidence="2">DSM 53165</strain>
    </source>
</reference>
<name>A0ABS7TM52_9BACT</name>